<keyword evidence="3" id="KW-1185">Reference proteome</keyword>
<dbReference type="Proteomes" id="UP001314170">
    <property type="component" value="Unassembled WGS sequence"/>
</dbReference>
<evidence type="ECO:0000313" key="2">
    <source>
        <dbReference type="EMBL" id="CAK7351937.1"/>
    </source>
</evidence>
<evidence type="ECO:0000256" key="1">
    <source>
        <dbReference type="SAM" id="Coils"/>
    </source>
</evidence>
<keyword evidence="1" id="KW-0175">Coiled coil</keyword>
<dbReference type="AlphaFoldDB" id="A0AAV1SM12"/>
<feature type="coiled-coil region" evidence="1">
    <location>
        <begin position="18"/>
        <end position="45"/>
    </location>
</feature>
<protein>
    <submittedName>
        <fullName evidence="2">Uncharacterized protein</fullName>
    </submittedName>
</protein>
<evidence type="ECO:0000313" key="3">
    <source>
        <dbReference type="Proteomes" id="UP001314170"/>
    </source>
</evidence>
<sequence length="79" mass="8907">MHQPPAIADGGGILQTLCEKLQDELNQRDQAIKHLKDLLEAVQRKSKKIDFLIFYTAIEADDLRASEVVLNDSAEVQME</sequence>
<comment type="caution">
    <text evidence="2">The sequence shown here is derived from an EMBL/GenBank/DDBJ whole genome shotgun (WGS) entry which is preliminary data.</text>
</comment>
<reference evidence="2 3" key="1">
    <citation type="submission" date="2024-01" db="EMBL/GenBank/DDBJ databases">
        <authorList>
            <person name="Waweru B."/>
        </authorList>
    </citation>
    <scope>NUCLEOTIDE SEQUENCE [LARGE SCALE GENOMIC DNA]</scope>
</reference>
<proteinExistence type="predicted"/>
<dbReference type="EMBL" id="CAWUPB010001191">
    <property type="protein sequence ID" value="CAK7351937.1"/>
    <property type="molecule type" value="Genomic_DNA"/>
</dbReference>
<name>A0AAV1SM12_9ROSI</name>
<accession>A0AAV1SM12</accession>
<gene>
    <name evidence="2" type="ORF">DCAF_LOCUS24067</name>
</gene>
<organism evidence="2 3">
    <name type="scientific">Dovyalis caffra</name>
    <dbReference type="NCBI Taxonomy" id="77055"/>
    <lineage>
        <taxon>Eukaryota</taxon>
        <taxon>Viridiplantae</taxon>
        <taxon>Streptophyta</taxon>
        <taxon>Embryophyta</taxon>
        <taxon>Tracheophyta</taxon>
        <taxon>Spermatophyta</taxon>
        <taxon>Magnoliopsida</taxon>
        <taxon>eudicotyledons</taxon>
        <taxon>Gunneridae</taxon>
        <taxon>Pentapetalae</taxon>
        <taxon>rosids</taxon>
        <taxon>fabids</taxon>
        <taxon>Malpighiales</taxon>
        <taxon>Salicaceae</taxon>
        <taxon>Flacourtieae</taxon>
        <taxon>Dovyalis</taxon>
    </lineage>
</organism>